<feature type="compositionally biased region" description="Basic and acidic residues" evidence="1">
    <location>
        <begin position="255"/>
        <end position="270"/>
    </location>
</feature>
<dbReference type="AlphaFoldDB" id="A0A0R1F2L0"/>
<reference evidence="2 3" key="1">
    <citation type="journal article" date="2015" name="Genome Announc.">
        <title>Expanding the biotechnology potential of lactobacilli through comparative genomics of 213 strains and associated genera.</title>
        <authorList>
            <person name="Sun Z."/>
            <person name="Harris H.M."/>
            <person name="McCann A."/>
            <person name="Guo C."/>
            <person name="Argimon S."/>
            <person name="Zhang W."/>
            <person name="Yang X."/>
            <person name="Jeffery I.B."/>
            <person name="Cooney J.C."/>
            <person name="Kagawa T.F."/>
            <person name="Liu W."/>
            <person name="Song Y."/>
            <person name="Salvetti E."/>
            <person name="Wrobel A."/>
            <person name="Rasinkangas P."/>
            <person name="Parkhill J."/>
            <person name="Rea M.C."/>
            <person name="O'Sullivan O."/>
            <person name="Ritari J."/>
            <person name="Douillard F.P."/>
            <person name="Paul Ross R."/>
            <person name="Yang R."/>
            <person name="Briner A.E."/>
            <person name="Felis G.E."/>
            <person name="de Vos W.M."/>
            <person name="Barrangou R."/>
            <person name="Klaenhammer T.R."/>
            <person name="Caufield P.W."/>
            <person name="Cui Y."/>
            <person name="Zhang H."/>
            <person name="O'Toole P.W."/>
        </authorList>
    </citation>
    <scope>NUCLEOTIDE SEQUENCE [LARGE SCALE GENOMIC DNA]</scope>
    <source>
        <strain evidence="2 3">DSM 20001</strain>
    </source>
</reference>
<dbReference type="EMBL" id="AZCN01000036">
    <property type="protein sequence ID" value="KRK16136.1"/>
    <property type="molecule type" value="Genomic_DNA"/>
</dbReference>
<evidence type="ECO:0000313" key="3">
    <source>
        <dbReference type="Proteomes" id="UP000051181"/>
    </source>
</evidence>
<name>A0A0R1F2L0_9LACO</name>
<sequence length="616" mass="70663">MNGERSQKWVFQGDLNNNHEMEMETTSKSTDTASTASDVTLTDIVNTRSATENQLADLESQLKAVKDELRDQLFTERKMLLNQINKIVPQIEALKEDEQKDQQSVADLQGDVEDETTVQFANTKRQKQRAQEQLTNVEQQQADVAKSIAEYEKQADGAKEELAGYEQEEADMVEKIKQETDLATMISLAEQQKSHVQVLNAKKDDIKRQIEVVEVKLNNAQTRQAELPKEVDNIKSKQNVLDEQLDKLQKEIDAKQADREKARQAAERRLTSTQSALDNAQNRHQQYTTQLENTKKKLEHYFQVTESVNEVVLDQEARYFVFERNLERTPSAEQKAALQATAATFKQAQVAPTYITVDYNDYLQTTWHDYQQQGLLAPNAQLLNLYQSLQDSDQPQAAADNIIPQNDDWQYTKDEATHSELVRDQNNQPVMQLKRRDDDTLWYVLYYSQGKVIKRDVFDLEGQLSATQYLDQNNANRVVSENFYRTNGSLVLVKEYNENDKETIQLLNEAGVLLEVFSTENELIIWWLKNMVFTNNHSQLLINTASDFYDYLVENKPEQVDLLPVIADLEKQSTLANNILTGKAGVRNLFLLQQSDYEKVIETSQISLNASVLGSK</sequence>
<dbReference type="eggNOG" id="COG1196">
    <property type="taxonomic scope" value="Bacteria"/>
</dbReference>
<dbReference type="SUPFAM" id="SSF57997">
    <property type="entry name" value="Tropomyosin"/>
    <property type="match status" value="1"/>
</dbReference>
<gene>
    <name evidence="2" type="ORF">FD22_GL001357</name>
</gene>
<organism evidence="2 3">
    <name type="scientific">Loigolactobacillus coryniformis subsp. coryniformis KCTC 3167 = DSM 20001</name>
    <dbReference type="NCBI Taxonomy" id="913848"/>
    <lineage>
        <taxon>Bacteria</taxon>
        <taxon>Bacillati</taxon>
        <taxon>Bacillota</taxon>
        <taxon>Bacilli</taxon>
        <taxon>Lactobacillales</taxon>
        <taxon>Lactobacillaceae</taxon>
        <taxon>Loigolactobacillus</taxon>
    </lineage>
</organism>
<protein>
    <submittedName>
        <fullName evidence="2">Uncharacterized protein</fullName>
    </submittedName>
</protein>
<evidence type="ECO:0000313" key="2">
    <source>
        <dbReference type="EMBL" id="KRK16136.1"/>
    </source>
</evidence>
<accession>A0A0R1F2L0</accession>
<dbReference type="PATRIC" id="fig|913848.6.peg.1395"/>
<feature type="region of interest" description="Disordered" evidence="1">
    <location>
        <begin position="255"/>
        <end position="283"/>
    </location>
</feature>
<dbReference type="Proteomes" id="UP000051181">
    <property type="component" value="Unassembled WGS sequence"/>
</dbReference>
<comment type="caution">
    <text evidence="2">The sequence shown here is derived from an EMBL/GenBank/DDBJ whole genome shotgun (WGS) entry which is preliminary data.</text>
</comment>
<proteinExistence type="predicted"/>
<feature type="compositionally biased region" description="Polar residues" evidence="1">
    <location>
        <begin position="271"/>
        <end position="283"/>
    </location>
</feature>
<evidence type="ECO:0000256" key="1">
    <source>
        <dbReference type="SAM" id="MobiDB-lite"/>
    </source>
</evidence>